<name>A0A0N0XXG9_9ACTN</name>
<comment type="caution">
    <text evidence="3">The sequence shown here is derived from an EMBL/GenBank/DDBJ whole genome shotgun (WGS) entry which is preliminary data.</text>
</comment>
<keyword evidence="2" id="KW-0472">Membrane</keyword>
<sequence>MTSTTTTATHANTATVARTTSPASTATAVPPRWVVRLARLTALTPLPSGLWRIAAALGIPVGFTGDGAMATVTFGSWFSLYMIALTLFADGLGLLALGLVQRWGEVFPRWIPLIGDRRIPTAVAVIPAGMGATALTVLCGMGAFGWNDPDTMGQPDSPHGIGYWIMTVCYLPLVAWGPLLAVVAGHYWLRRHRAGRLHADHHRHQTLLE</sequence>
<evidence type="ECO:0000313" key="3">
    <source>
        <dbReference type="EMBL" id="KPC64676.1"/>
    </source>
</evidence>
<protein>
    <submittedName>
        <fullName evidence="3">Uncharacterized protein</fullName>
    </submittedName>
</protein>
<organism evidence="3 4">
    <name type="scientific">Streptomyces chattanoogensis</name>
    <dbReference type="NCBI Taxonomy" id="66876"/>
    <lineage>
        <taxon>Bacteria</taxon>
        <taxon>Bacillati</taxon>
        <taxon>Actinomycetota</taxon>
        <taxon>Actinomycetes</taxon>
        <taxon>Kitasatosporales</taxon>
        <taxon>Streptomycetaceae</taxon>
        <taxon>Streptomyces</taxon>
    </lineage>
</organism>
<proteinExistence type="predicted"/>
<reference evidence="4" key="1">
    <citation type="submission" date="2015-07" db="EMBL/GenBank/DDBJ databases">
        <authorList>
            <person name="Ju K.-S."/>
            <person name="Doroghazi J.R."/>
            <person name="Metcalf W.W."/>
        </authorList>
    </citation>
    <scope>NUCLEOTIDE SEQUENCE [LARGE SCALE GENOMIC DNA]</scope>
    <source>
        <strain evidence="4">NRRL ISP-5002</strain>
    </source>
</reference>
<dbReference type="Proteomes" id="UP000037982">
    <property type="component" value="Unassembled WGS sequence"/>
</dbReference>
<evidence type="ECO:0000256" key="2">
    <source>
        <dbReference type="SAM" id="Phobius"/>
    </source>
</evidence>
<feature type="region of interest" description="Disordered" evidence="1">
    <location>
        <begin position="1"/>
        <end position="23"/>
    </location>
</feature>
<feature type="transmembrane region" description="Helical" evidence="2">
    <location>
        <begin position="164"/>
        <end position="189"/>
    </location>
</feature>
<evidence type="ECO:0000313" key="4">
    <source>
        <dbReference type="Proteomes" id="UP000037982"/>
    </source>
</evidence>
<evidence type="ECO:0000256" key="1">
    <source>
        <dbReference type="SAM" id="MobiDB-lite"/>
    </source>
</evidence>
<gene>
    <name evidence="3" type="ORF">ADL29_10850</name>
</gene>
<keyword evidence="4" id="KW-1185">Reference proteome</keyword>
<keyword evidence="2" id="KW-0812">Transmembrane</keyword>
<keyword evidence="2" id="KW-1133">Transmembrane helix</keyword>
<dbReference type="AlphaFoldDB" id="A0A0N0XXG9"/>
<dbReference type="EMBL" id="LGKG01000079">
    <property type="protein sequence ID" value="KPC64676.1"/>
    <property type="molecule type" value="Genomic_DNA"/>
</dbReference>
<feature type="transmembrane region" description="Helical" evidence="2">
    <location>
        <begin position="78"/>
        <end position="100"/>
    </location>
</feature>
<feature type="transmembrane region" description="Helical" evidence="2">
    <location>
        <begin position="121"/>
        <end position="144"/>
    </location>
</feature>
<accession>A0A0N0XXG9</accession>
<dbReference type="PATRIC" id="fig|66876.3.peg.2366"/>
<dbReference type="RefSeq" id="WP_063788436.1">
    <property type="nucleotide sequence ID" value="NZ_LGKG01000079.1"/>
</dbReference>